<reference evidence="2" key="2">
    <citation type="journal article" date="2023" name="MicrobiologyOpen">
        <title>Genomics of the tumorigenes clade of the family Rhizobiaceae and description of Rhizobium rhododendri sp. nov.</title>
        <authorList>
            <person name="Kuzmanovic N."/>
            <person name="diCenzo G.C."/>
            <person name="Bunk B."/>
            <person name="Sproeer C."/>
            <person name="Fruehling A."/>
            <person name="Neumann-Schaal M."/>
            <person name="Overmann J."/>
            <person name="Smalla K."/>
        </authorList>
    </citation>
    <scope>NUCLEOTIDE SEQUENCE</scope>
    <source>
        <strain evidence="2">Rho-6.2</strain>
        <plasmid evidence="2">pTi6.2</plasmid>
    </source>
</reference>
<name>A0ABY8IR16_9HYPH</name>
<dbReference type="RefSeq" id="WP_279621490.1">
    <property type="nucleotide sequence ID" value="NZ_CP117269.1"/>
</dbReference>
<gene>
    <name evidence="2" type="primary">tnpB</name>
    <name evidence="2" type="ORF">PR018_26285</name>
</gene>
<dbReference type="InterPro" id="IPR008878">
    <property type="entry name" value="Transposase_IS66_Orf2"/>
</dbReference>
<evidence type="ECO:0000313" key="2">
    <source>
        <dbReference type="EMBL" id="WFS26187.1"/>
    </source>
</evidence>
<sequence length="117" mass="13339">MATKWADKASEKASSRPVFELSSQDRRKNGGYFRDLLKHDPLGGHLFCFRGRRGDLIKLIWHDGQGACLFTKKLERGRFIWPNVQGGAVAITPAQLSYLLSGIDWRAPQKTWRPTRV</sequence>
<feature type="region of interest" description="Disordered" evidence="1">
    <location>
        <begin position="1"/>
        <end position="21"/>
    </location>
</feature>
<geneLocation type="plasmid" evidence="2 3">
    <name>pTi6.2</name>
</geneLocation>
<dbReference type="PANTHER" id="PTHR36455:SF1">
    <property type="entry name" value="BLR8292 PROTEIN"/>
    <property type="match status" value="1"/>
</dbReference>
<dbReference type="EMBL" id="CP117269">
    <property type="protein sequence ID" value="WFS26187.1"/>
    <property type="molecule type" value="Genomic_DNA"/>
</dbReference>
<dbReference type="NCBIfam" id="NF033819">
    <property type="entry name" value="IS66_TnpB"/>
    <property type="match status" value="1"/>
</dbReference>
<proteinExistence type="predicted"/>
<protein>
    <submittedName>
        <fullName evidence="2">IS66 family insertion sequence element accessory protein TnpB</fullName>
    </submittedName>
</protein>
<dbReference type="Proteomes" id="UP000318939">
    <property type="component" value="Plasmid pTi6.2"/>
</dbReference>
<evidence type="ECO:0000256" key="1">
    <source>
        <dbReference type="SAM" id="MobiDB-lite"/>
    </source>
</evidence>
<evidence type="ECO:0000313" key="3">
    <source>
        <dbReference type="Proteomes" id="UP000318939"/>
    </source>
</evidence>
<feature type="compositionally biased region" description="Basic and acidic residues" evidence="1">
    <location>
        <begin position="1"/>
        <end position="14"/>
    </location>
</feature>
<keyword evidence="3" id="KW-1185">Reference proteome</keyword>
<organism evidence="2 3">
    <name type="scientific">Rhizobium rhododendri</name>
    <dbReference type="NCBI Taxonomy" id="2506430"/>
    <lineage>
        <taxon>Bacteria</taxon>
        <taxon>Pseudomonadati</taxon>
        <taxon>Pseudomonadota</taxon>
        <taxon>Alphaproteobacteria</taxon>
        <taxon>Hyphomicrobiales</taxon>
        <taxon>Rhizobiaceae</taxon>
        <taxon>Rhizobium/Agrobacterium group</taxon>
        <taxon>Rhizobium</taxon>
    </lineage>
</organism>
<keyword evidence="2" id="KW-0614">Plasmid</keyword>
<dbReference type="PANTHER" id="PTHR36455">
    <property type="match status" value="1"/>
</dbReference>
<reference evidence="2" key="1">
    <citation type="journal article" date="2019" name="Phytopathology">
        <title>A Novel Group of Rhizobium tumorigenes-Like Agrobacteria Associated with Crown Gall Disease of Rhododendron and Blueberry.</title>
        <authorList>
            <person name="Kuzmanovic N."/>
            <person name="Behrens P."/>
            <person name="Idczak E."/>
            <person name="Wagner S."/>
            <person name="Gotz M."/>
            <person name="Sproer C."/>
            <person name="Bunk B."/>
            <person name="Overmann J."/>
            <person name="Smalla K."/>
        </authorList>
    </citation>
    <scope>NUCLEOTIDE SEQUENCE</scope>
    <source>
        <strain evidence="2">Rho-6.2</strain>
    </source>
</reference>
<dbReference type="Pfam" id="PF05717">
    <property type="entry name" value="TnpB_IS66"/>
    <property type="match status" value="1"/>
</dbReference>
<accession>A0ABY8IR16</accession>